<dbReference type="InterPro" id="IPR039331">
    <property type="entry name" value="PAPs-like"/>
</dbReference>
<dbReference type="EMBL" id="PVBQ01000006">
    <property type="protein sequence ID" value="PRD47659.1"/>
    <property type="molecule type" value="Genomic_DNA"/>
</dbReference>
<organism evidence="4 5">
    <name type="scientific">Sphingobacterium haloxyli</name>
    <dbReference type="NCBI Taxonomy" id="2100533"/>
    <lineage>
        <taxon>Bacteria</taxon>
        <taxon>Pseudomonadati</taxon>
        <taxon>Bacteroidota</taxon>
        <taxon>Sphingobacteriia</taxon>
        <taxon>Sphingobacteriales</taxon>
        <taxon>Sphingobacteriaceae</taxon>
        <taxon>Sphingobacterium</taxon>
    </lineage>
</organism>
<dbReference type="InterPro" id="IPR029052">
    <property type="entry name" value="Metallo-depent_PP-like"/>
</dbReference>
<sequence>MRNWTRIPGIDNLTRNAMTFFKRRHFLKALTVGSVAAAMPKAGTAMEMLGRDLPDDGAFSLLTPPYLQHLATDGVTVCWITDKPAFSHVEYWPADAPQDVKVQHTAKDGLVLANNRINKIRLSGLKPGQSYAYRVVSKEIVEFKAYSKTFGPTVTSETFSFRTVDPHSKTAALLVMNDVHDRPHSFAVLEGLYGSKDYQEVLLNGDTFDYQTGEQQLIDHLIKPCTALFASNKPFMLMRGNHETRGDFAYALGQYFENIDDRAYFAFTRGPVFFVALDTGEDKADDADAYHGMAKFDEFREKQAAWLKTVLESAEAKKARYRVVLMHIPPYHSGDWHGTMHCRKVFGPVLANGHVDLVISGHTHRYGVHEAQEDHPYPIMIGGGPKEGQRTIVKVEANQDGLEAQLILETKETVGRVLLKPRQLRG</sequence>
<dbReference type="PANTHER" id="PTHR22953">
    <property type="entry name" value="ACID PHOSPHATASE RELATED"/>
    <property type="match status" value="1"/>
</dbReference>
<dbReference type="GO" id="GO:0046872">
    <property type="term" value="F:metal ion binding"/>
    <property type="evidence" value="ECO:0007669"/>
    <property type="project" value="InterPro"/>
</dbReference>
<keyword evidence="1" id="KW-0732">Signal</keyword>
<dbReference type="InterPro" id="IPR004843">
    <property type="entry name" value="Calcineurin-like_PHP"/>
</dbReference>
<dbReference type="Pfam" id="PF00149">
    <property type="entry name" value="Metallophos"/>
    <property type="match status" value="1"/>
</dbReference>
<dbReference type="Gene3D" id="2.60.40.380">
    <property type="entry name" value="Purple acid phosphatase-like, N-terminal"/>
    <property type="match status" value="1"/>
</dbReference>
<gene>
    <name evidence="4" type="ORF">C5745_10155</name>
</gene>
<dbReference type="SUPFAM" id="SSF49363">
    <property type="entry name" value="Purple acid phosphatase, N-terminal domain"/>
    <property type="match status" value="1"/>
</dbReference>
<evidence type="ECO:0000259" key="3">
    <source>
        <dbReference type="Pfam" id="PF16656"/>
    </source>
</evidence>
<dbReference type="AlphaFoldDB" id="A0A2S9J4K5"/>
<dbReference type="SUPFAM" id="SSF56300">
    <property type="entry name" value="Metallo-dependent phosphatases"/>
    <property type="match status" value="1"/>
</dbReference>
<evidence type="ECO:0000313" key="5">
    <source>
        <dbReference type="Proteomes" id="UP000239711"/>
    </source>
</evidence>
<dbReference type="Proteomes" id="UP000239711">
    <property type="component" value="Unassembled WGS sequence"/>
</dbReference>
<evidence type="ECO:0000259" key="2">
    <source>
        <dbReference type="Pfam" id="PF00149"/>
    </source>
</evidence>
<protein>
    <submittedName>
        <fullName evidence="4">Metallophosphoesterase</fullName>
    </submittedName>
</protein>
<dbReference type="OrthoDB" id="596345at2"/>
<dbReference type="CDD" id="cd00063">
    <property type="entry name" value="FN3"/>
    <property type="match status" value="1"/>
</dbReference>
<name>A0A2S9J4K5_9SPHI</name>
<dbReference type="PANTHER" id="PTHR22953:SF153">
    <property type="entry name" value="PURPLE ACID PHOSPHATASE"/>
    <property type="match status" value="1"/>
</dbReference>
<dbReference type="InterPro" id="IPR003961">
    <property type="entry name" value="FN3_dom"/>
</dbReference>
<accession>A0A2S9J4K5</accession>
<dbReference type="InterPro" id="IPR008963">
    <property type="entry name" value="Purple_acid_Pase-like_N"/>
</dbReference>
<keyword evidence="5" id="KW-1185">Reference proteome</keyword>
<feature type="domain" description="Purple acid phosphatase N-terminal" evidence="3">
    <location>
        <begin position="71"/>
        <end position="163"/>
    </location>
</feature>
<feature type="domain" description="Calcineurin-like phosphoesterase" evidence="2">
    <location>
        <begin position="173"/>
        <end position="366"/>
    </location>
</feature>
<dbReference type="Gene3D" id="3.60.21.10">
    <property type="match status" value="1"/>
</dbReference>
<dbReference type="Pfam" id="PF16656">
    <property type="entry name" value="Pur_ac_phosph_N"/>
    <property type="match status" value="1"/>
</dbReference>
<proteinExistence type="predicted"/>
<reference evidence="4 5" key="1">
    <citation type="submission" date="2018-02" db="EMBL/GenBank/DDBJ databases">
        <title>The draft genome of Sphingobacterium sp. 5JN-11.</title>
        <authorList>
            <person name="Liu L."/>
            <person name="Li L."/>
            <person name="Liang L."/>
            <person name="Zhang X."/>
            <person name="Wang T."/>
        </authorList>
    </citation>
    <scope>NUCLEOTIDE SEQUENCE [LARGE SCALE GENOMIC DNA]</scope>
    <source>
        <strain evidence="4 5">5JN-11</strain>
    </source>
</reference>
<dbReference type="InterPro" id="IPR015914">
    <property type="entry name" value="PAPs_N"/>
</dbReference>
<dbReference type="GO" id="GO:0003993">
    <property type="term" value="F:acid phosphatase activity"/>
    <property type="evidence" value="ECO:0007669"/>
    <property type="project" value="InterPro"/>
</dbReference>
<evidence type="ECO:0000256" key="1">
    <source>
        <dbReference type="ARBA" id="ARBA00022729"/>
    </source>
</evidence>
<evidence type="ECO:0000313" key="4">
    <source>
        <dbReference type="EMBL" id="PRD47659.1"/>
    </source>
</evidence>
<comment type="caution">
    <text evidence="4">The sequence shown here is derived from an EMBL/GenBank/DDBJ whole genome shotgun (WGS) entry which is preliminary data.</text>
</comment>